<evidence type="ECO:0000313" key="3">
    <source>
        <dbReference type="Proteomes" id="UP000242146"/>
    </source>
</evidence>
<sequence length="143" mass="15870">MPEMLCMWKWSNTEAATGRLDRSTTNSKKVKNMEVWKDFLAVSFDGLAESVAATSSNTASSSADATSLSQEPQHRMKEEIRSCHKSLTSILAPQVKQDETLKASVMAKIKDTMLAVAEYSHDMSALLQATIIKYVTHPLPDQY</sequence>
<name>A0A1X2GKZ1_9FUNG</name>
<reference evidence="2 3" key="1">
    <citation type="submission" date="2016-07" db="EMBL/GenBank/DDBJ databases">
        <title>Pervasive Adenine N6-methylation of Active Genes in Fungi.</title>
        <authorList>
            <consortium name="DOE Joint Genome Institute"/>
            <person name="Mondo S.J."/>
            <person name="Dannebaum R.O."/>
            <person name="Kuo R.C."/>
            <person name="Labutti K."/>
            <person name="Haridas S."/>
            <person name="Kuo A."/>
            <person name="Salamov A."/>
            <person name="Ahrendt S.R."/>
            <person name="Lipzen A."/>
            <person name="Sullivan W."/>
            <person name="Andreopoulos W.B."/>
            <person name="Clum A."/>
            <person name="Lindquist E."/>
            <person name="Daum C."/>
            <person name="Ramamoorthy G.K."/>
            <person name="Gryganskyi A."/>
            <person name="Culley D."/>
            <person name="Magnuson J.K."/>
            <person name="James T.Y."/>
            <person name="O'Malley M.A."/>
            <person name="Stajich J.E."/>
            <person name="Spatafora J.W."/>
            <person name="Visel A."/>
            <person name="Grigoriev I.V."/>
        </authorList>
    </citation>
    <scope>NUCLEOTIDE SEQUENCE [LARGE SCALE GENOMIC DNA]</scope>
    <source>
        <strain evidence="2 3">NRRL 3301</strain>
    </source>
</reference>
<organism evidence="2 3">
    <name type="scientific">Hesseltinella vesiculosa</name>
    <dbReference type="NCBI Taxonomy" id="101127"/>
    <lineage>
        <taxon>Eukaryota</taxon>
        <taxon>Fungi</taxon>
        <taxon>Fungi incertae sedis</taxon>
        <taxon>Mucoromycota</taxon>
        <taxon>Mucoromycotina</taxon>
        <taxon>Mucoromycetes</taxon>
        <taxon>Mucorales</taxon>
        <taxon>Cunninghamellaceae</taxon>
        <taxon>Hesseltinella</taxon>
    </lineage>
</organism>
<dbReference type="OrthoDB" id="2289268at2759"/>
<feature type="region of interest" description="Disordered" evidence="1">
    <location>
        <begin position="54"/>
        <end position="79"/>
    </location>
</feature>
<comment type="caution">
    <text evidence="2">The sequence shown here is derived from an EMBL/GenBank/DDBJ whole genome shotgun (WGS) entry which is preliminary data.</text>
</comment>
<evidence type="ECO:0000313" key="2">
    <source>
        <dbReference type="EMBL" id="ORX56282.1"/>
    </source>
</evidence>
<feature type="compositionally biased region" description="Low complexity" evidence="1">
    <location>
        <begin position="54"/>
        <end position="69"/>
    </location>
</feature>
<proteinExistence type="predicted"/>
<keyword evidence="3" id="KW-1185">Reference proteome</keyword>
<dbReference type="Proteomes" id="UP000242146">
    <property type="component" value="Unassembled WGS sequence"/>
</dbReference>
<gene>
    <name evidence="2" type="ORF">DM01DRAFT_325966</name>
</gene>
<evidence type="ECO:0000256" key="1">
    <source>
        <dbReference type="SAM" id="MobiDB-lite"/>
    </source>
</evidence>
<accession>A0A1X2GKZ1</accession>
<dbReference type="EMBL" id="MCGT01000010">
    <property type="protein sequence ID" value="ORX56282.1"/>
    <property type="molecule type" value="Genomic_DNA"/>
</dbReference>
<dbReference type="AlphaFoldDB" id="A0A1X2GKZ1"/>
<protein>
    <submittedName>
        <fullName evidence="2">Uncharacterized protein</fullName>
    </submittedName>
</protein>